<sequence length="177" mass="19729">MQFVSRRNLVGEPGHCSPFLSTLVVVEVLAEIELRLQQAIMGAAGFGLRSIESGSSISNGTGFAISFLATSRSAVAAEDSGEFLGKNTIALLKRRRRLRKNFQLQPEYHPSSNLDFTVSRSRCCRTKFLYLVVSCKSEKKKNHQQLQCGFPAQFVNYLSFLREPHSDIIIAQVDPFA</sequence>
<reference evidence="1 2" key="1">
    <citation type="journal article" date="2020" name="Mol. Biol. Evol.">
        <title>Distinct Expression and Methylation Patterns for Genes with Different Fates following a Single Whole-Genome Duplication in Flowering Plants.</title>
        <authorList>
            <person name="Shi T."/>
            <person name="Rahmani R.S."/>
            <person name="Gugger P.F."/>
            <person name="Wang M."/>
            <person name="Li H."/>
            <person name="Zhang Y."/>
            <person name="Li Z."/>
            <person name="Wang Q."/>
            <person name="Van de Peer Y."/>
            <person name="Marchal K."/>
            <person name="Chen J."/>
        </authorList>
    </citation>
    <scope>NUCLEOTIDE SEQUENCE [LARGE SCALE GENOMIC DNA]</scope>
    <source>
        <tissue evidence="1">Leaf</tissue>
    </source>
</reference>
<accession>A0A822Z902</accession>
<name>A0A822Z902_NELNU</name>
<comment type="caution">
    <text evidence="1">The sequence shown here is derived from an EMBL/GenBank/DDBJ whole genome shotgun (WGS) entry which is preliminary data.</text>
</comment>
<dbReference type="EMBL" id="DUZY01000005">
    <property type="protein sequence ID" value="DAD39556.1"/>
    <property type="molecule type" value="Genomic_DNA"/>
</dbReference>
<proteinExistence type="predicted"/>
<protein>
    <submittedName>
        <fullName evidence="1">Uncharacterized protein</fullName>
    </submittedName>
</protein>
<evidence type="ECO:0000313" key="1">
    <source>
        <dbReference type="EMBL" id="DAD39556.1"/>
    </source>
</evidence>
<gene>
    <name evidence="1" type="ORF">HUJ06_013879</name>
</gene>
<organism evidence="1 2">
    <name type="scientific">Nelumbo nucifera</name>
    <name type="common">Sacred lotus</name>
    <dbReference type="NCBI Taxonomy" id="4432"/>
    <lineage>
        <taxon>Eukaryota</taxon>
        <taxon>Viridiplantae</taxon>
        <taxon>Streptophyta</taxon>
        <taxon>Embryophyta</taxon>
        <taxon>Tracheophyta</taxon>
        <taxon>Spermatophyta</taxon>
        <taxon>Magnoliopsida</taxon>
        <taxon>Proteales</taxon>
        <taxon>Nelumbonaceae</taxon>
        <taxon>Nelumbo</taxon>
    </lineage>
</organism>
<dbReference type="Proteomes" id="UP000607653">
    <property type="component" value="Unassembled WGS sequence"/>
</dbReference>
<dbReference type="AlphaFoldDB" id="A0A822Z902"/>
<keyword evidence="2" id="KW-1185">Reference proteome</keyword>
<evidence type="ECO:0000313" key="2">
    <source>
        <dbReference type="Proteomes" id="UP000607653"/>
    </source>
</evidence>